<dbReference type="AlphaFoldDB" id="A0A6V8PMG7"/>
<reference evidence="1 2" key="1">
    <citation type="journal article" date="2020" name="Front. Microbiol.">
        <title>Single-cell genomics of novel Actinobacteria with the Wood-Ljungdahl pathway discovered in a serpentinizing system.</title>
        <authorList>
            <person name="Merino N."/>
            <person name="Kawai M."/>
            <person name="Boyd E.S."/>
            <person name="Colman D.R."/>
            <person name="McGlynn S.E."/>
            <person name="Nealson K.H."/>
            <person name="Kurokawa K."/>
            <person name="Hongoh Y."/>
        </authorList>
    </citation>
    <scope>NUCLEOTIDE SEQUENCE [LARGE SCALE GENOMIC DNA]</scope>
    <source>
        <strain evidence="1 2">S42</strain>
    </source>
</reference>
<organism evidence="1 2">
    <name type="scientific">Candidatus Hakubella thermalkaliphila</name>
    <dbReference type="NCBI Taxonomy" id="2754717"/>
    <lineage>
        <taxon>Bacteria</taxon>
        <taxon>Bacillati</taxon>
        <taxon>Actinomycetota</taxon>
        <taxon>Actinomycetota incertae sedis</taxon>
        <taxon>Candidatus Hakubellales</taxon>
        <taxon>Candidatus Hakubellaceae</taxon>
        <taxon>Candidatus Hakubella</taxon>
    </lineage>
</organism>
<evidence type="ECO:0000313" key="2">
    <source>
        <dbReference type="Proteomes" id="UP000568877"/>
    </source>
</evidence>
<feature type="non-terminal residue" evidence="1">
    <location>
        <position position="23"/>
    </location>
</feature>
<gene>
    <name evidence="1" type="ORF">HKBW3S42_01769</name>
</gene>
<name>A0A6V8PMG7_9ACTN</name>
<comment type="caution">
    <text evidence="1">The sequence shown here is derived from an EMBL/GenBank/DDBJ whole genome shotgun (WGS) entry which is preliminary data.</text>
</comment>
<sequence length="23" mass="2709">MTPDHFHFRLHYALAYLTAAEFG</sequence>
<dbReference type="Proteomes" id="UP000568877">
    <property type="component" value="Unassembled WGS sequence"/>
</dbReference>
<accession>A0A6V8PMG7</accession>
<evidence type="ECO:0000313" key="1">
    <source>
        <dbReference type="EMBL" id="GFP33433.1"/>
    </source>
</evidence>
<proteinExistence type="predicted"/>
<protein>
    <submittedName>
        <fullName evidence="1">Uncharacterized protein</fullName>
    </submittedName>
</protein>
<dbReference type="EMBL" id="BLSA01000474">
    <property type="protein sequence ID" value="GFP33433.1"/>
    <property type="molecule type" value="Genomic_DNA"/>
</dbReference>